<dbReference type="Pfam" id="PF03108">
    <property type="entry name" value="DBD_Tnp_Mut"/>
    <property type="match status" value="1"/>
</dbReference>
<feature type="region of interest" description="Disordered" evidence="1">
    <location>
        <begin position="97"/>
        <end position="153"/>
    </location>
</feature>
<name>A0ABU6VC16_9FABA</name>
<reference evidence="3 4" key="1">
    <citation type="journal article" date="2023" name="Plants (Basel)">
        <title>Bridging the Gap: Combining Genomics and Transcriptomics Approaches to Understand Stylosanthes scabra, an Orphan Legume from the Brazilian Caatinga.</title>
        <authorList>
            <person name="Ferreira-Neto J.R.C."/>
            <person name="da Silva M.D."/>
            <person name="Binneck E."/>
            <person name="de Melo N.F."/>
            <person name="da Silva R.H."/>
            <person name="de Melo A.L.T.M."/>
            <person name="Pandolfi V."/>
            <person name="Bustamante F.O."/>
            <person name="Brasileiro-Vidal A.C."/>
            <person name="Benko-Iseppon A.M."/>
        </authorList>
    </citation>
    <scope>NUCLEOTIDE SEQUENCE [LARGE SCALE GENOMIC DNA]</scope>
    <source>
        <tissue evidence="3">Leaves</tissue>
    </source>
</reference>
<protein>
    <recommendedName>
        <fullName evidence="2">Transposase MuDR plant domain-containing protein</fullName>
    </recommendedName>
</protein>
<organism evidence="3 4">
    <name type="scientific">Stylosanthes scabra</name>
    <dbReference type="NCBI Taxonomy" id="79078"/>
    <lineage>
        <taxon>Eukaryota</taxon>
        <taxon>Viridiplantae</taxon>
        <taxon>Streptophyta</taxon>
        <taxon>Embryophyta</taxon>
        <taxon>Tracheophyta</taxon>
        <taxon>Spermatophyta</taxon>
        <taxon>Magnoliopsida</taxon>
        <taxon>eudicotyledons</taxon>
        <taxon>Gunneridae</taxon>
        <taxon>Pentapetalae</taxon>
        <taxon>rosids</taxon>
        <taxon>fabids</taxon>
        <taxon>Fabales</taxon>
        <taxon>Fabaceae</taxon>
        <taxon>Papilionoideae</taxon>
        <taxon>50 kb inversion clade</taxon>
        <taxon>dalbergioids sensu lato</taxon>
        <taxon>Dalbergieae</taxon>
        <taxon>Pterocarpus clade</taxon>
        <taxon>Stylosanthes</taxon>
    </lineage>
</organism>
<sequence>MSRRFSQIVVRVYPNGFPRKGPDDMKFHSPDSVVFMMWLVKTLSNLQKTFLRNMRLPEHTPLINDEHIRAMLESHGRILADQVMDLYVQILDTRTVTPGAGTSNPEPEVQAPMTTDPIDVGPLHVHTGKSEFDGEDPCDYEGGSSGSSDDEFVGNNRSVLDATEEDQLTDIDGVDDDYNLDWGFCSLEEIYMDVKNYNIRRAIKYKVLESDSMKYHCVCKQRANGCPWRIRVTYKVNMGYLYVAYSL</sequence>
<comment type="caution">
    <text evidence="3">The sequence shown here is derived from an EMBL/GenBank/DDBJ whole genome shotgun (WGS) entry which is preliminary data.</text>
</comment>
<evidence type="ECO:0000313" key="4">
    <source>
        <dbReference type="Proteomes" id="UP001341840"/>
    </source>
</evidence>
<evidence type="ECO:0000256" key="1">
    <source>
        <dbReference type="SAM" id="MobiDB-lite"/>
    </source>
</evidence>
<accession>A0ABU6VC16</accession>
<evidence type="ECO:0000259" key="2">
    <source>
        <dbReference type="Pfam" id="PF03108"/>
    </source>
</evidence>
<feature type="domain" description="Transposase MuDR plant" evidence="2">
    <location>
        <begin position="184"/>
        <end position="233"/>
    </location>
</feature>
<gene>
    <name evidence="3" type="ORF">PIB30_029120</name>
</gene>
<proteinExistence type="predicted"/>
<dbReference type="InterPro" id="IPR004332">
    <property type="entry name" value="Transposase_MuDR"/>
</dbReference>
<evidence type="ECO:0000313" key="3">
    <source>
        <dbReference type="EMBL" id="MED6170260.1"/>
    </source>
</evidence>
<keyword evidence="4" id="KW-1185">Reference proteome</keyword>
<dbReference type="EMBL" id="JASCZI010151152">
    <property type="protein sequence ID" value="MED6170260.1"/>
    <property type="molecule type" value="Genomic_DNA"/>
</dbReference>
<dbReference type="Proteomes" id="UP001341840">
    <property type="component" value="Unassembled WGS sequence"/>
</dbReference>